<evidence type="ECO:0000313" key="1">
    <source>
        <dbReference type="EMBL" id="KAK9746581.1"/>
    </source>
</evidence>
<gene>
    <name evidence="1" type="ORF">QE152_g6043</name>
</gene>
<dbReference type="Proteomes" id="UP001458880">
    <property type="component" value="Unassembled WGS sequence"/>
</dbReference>
<reference evidence="1 2" key="1">
    <citation type="journal article" date="2024" name="BMC Genomics">
        <title>De novo assembly and annotation of Popillia japonica's genome with initial clues to its potential as an invasive pest.</title>
        <authorList>
            <person name="Cucini C."/>
            <person name="Boschi S."/>
            <person name="Funari R."/>
            <person name="Cardaioli E."/>
            <person name="Iannotti N."/>
            <person name="Marturano G."/>
            <person name="Paoli F."/>
            <person name="Bruttini M."/>
            <person name="Carapelli A."/>
            <person name="Frati F."/>
            <person name="Nardi F."/>
        </authorList>
    </citation>
    <scope>NUCLEOTIDE SEQUENCE [LARGE SCALE GENOMIC DNA]</scope>
    <source>
        <strain evidence="1">DMR45628</strain>
    </source>
</reference>
<dbReference type="EMBL" id="JASPKY010000039">
    <property type="protein sequence ID" value="KAK9746581.1"/>
    <property type="molecule type" value="Genomic_DNA"/>
</dbReference>
<keyword evidence="2" id="KW-1185">Reference proteome</keyword>
<comment type="caution">
    <text evidence="1">The sequence shown here is derived from an EMBL/GenBank/DDBJ whole genome shotgun (WGS) entry which is preliminary data.</text>
</comment>
<proteinExistence type="predicted"/>
<evidence type="ECO:0000313" key="2">
    <source>
        <dbReference type="Proteomes" id="UP001458880"/>
    </source>
</evidence>
<dbReference type="AlphaFoldDB" id="A0AAW1MLM3"/>
<sequence>MLRFPSSAARPRTFPGPVVYGDNGGLVNFAEPATLTTTGADALWQIKAAANYVPAYNKSNAFNRCYCGIYRYEKCWSLHLLNVPAYNKSNAFNRCYCGIYRYEKCWSLHLLERVEGKKTKIGRKV</sequence>
<organism evidence="1 2">
    <name type="scientific">Popillia japonica</name>
    <name type="common">Japanese beetle</name>
    <dbReference type="NCBI Taxonomy" id="7064"/>
    <lineage>
        <taxon>Eukaryota</taxon>
        <taxon>Metazoa</taxon>
        <taxon>Ecdysozoa</taxon>
        <taxon>Arthropoda</taxon>
        <taxon>Hexapoda</taxon>
        <taxon>Insecta</taxon>
        <taxon>Pterygota</taxon>
        <taxon>Neoptera</taxon>
        <taxon>Endopterygota</taxon>
        <taxon>Coleoptera</taxon>
        <taxon>Polyphaga</taxon>
        <taxon>Scarabaeiformia</taxon>
        <taxon>Scarabaeidae</taxon>
        <taxon>Rutelinae</taxon>
        <taxon>Popillia</taxon>
    </lineage>
</organism>
<protein>
    <submittedName>
        <fullName evidence="1">Uncharacterized protein</fullName>
    </submittedName>
</protein>
<accession>A0AAW1MLM3</accession>
<name>A0AAW1MLM3_POPJA</name>